<dbReference type="EMBL" id="JAPKNK010000006">
    <property type="protein sequence ID" value="MCX5570441.1"/>
    <property type="molecule type" value="Genomic_DNA"/>
</dbReference>
<dbReference type="RefSeq" id="WP_266339415.1">
    <property type="nucleotide sequence ID" value="NZ_JAPKNK010000006.1"/>
</dbReference>
<dbReference type="AlphaFoldDB" id="A0A9X3IMD7"/>
<organism evidence="1 2">
    <name type="scientific">Kaistia nematophila</name>
    <dbReference type="NCBI Taxonomy" id="2994654"/>
    <lineage>
        <taxon>Bacteria</taxon>
        <taxon>Pseudomonadati</taxon>
        <taxon>Pseudomonadota</taxon>
        <taxon>Alphaproteobacteria</taxon>
        <taxon>Hyphomicrobiales</taxon>
        <taxon>Kaistiaceae</taxon>
        <taxon>Kaistia</taxon>
    </lineage>
</organism>
<sequence length="105" mass="10864">MSKNVIAILFLAAMFVWFGSPGYGPTAAYGDSCLSQGEARQAVQKGDAISLSEIRGSLAGDGGEVVSAQLCRAGNRLVYIVNVLGGGGEVKRVRVDARSGSIMGR</sequence>
<evidence type="ECO:0000313" key="1">
    <source>
        <dbReference type="EMBL" id="MCX5570441.1"/>
    </source>
</evidence>
<gene>
    <name evidence="1" type="ORF">OSH07_14630</name>
</gene>
<comment type="caution">
    <text evidence="1">The sequence shown here is derived from an EMBL/GenBank/DDBJ whole genome shotgun (WGS) entry which is preliminary data.</text>
</comment>
<protein>
    <recommendedName>
        <fullName evidence="3">PepSY domain-containing protein</fullName>
    </recommendedName>
</protein>
<evidence type="ECO:0008006" key="3">
    <source>
        <dbReference type="Google" id="ProtNLM"/>
    </source>
</evidence>
<proteinExistence type="predicted"/>
<dbReference type="Proteomes" id="UP001144805">
    <property type="component" value="Unassembled WGS sequence"/>
</dbReference>
<accession>A0A9X3IMD7</accession>
<keyword evidence="2" id="KW-1185">Reference proteome</keyword>
<reference evidence="1" key="1">
    <citation type="submission" date="2022-11" db="EMBL/GenBank/DDBJ databases">
        <title>Biodiversity and phylogenetic relationships of bacteria.</title>
        <authorList>
            <person name="Machado R.A.R."/>
            <person name="Bhat A."/>
            <person name="Loulou A."/>
            <person name="Kallel S."/>
        </authorList>
    </citation>
    <scope>NUCLEOTIDE SEQUENCE</scope>
    <source>
        <strain evidence="1">K-TC2</strain>
    </source>
</reference>
<evidence type="ECO:0000313" key="2">
    <source>
        <dbReference type="Proteomes" id="UP001144805"/>
    </source>
</evidence>
<name>A0A9X3IMD7_9HYPH</name>